<comment type="caution">
    <text evidence="1">The sequence shown here is derived from an EMBL/GenBank/DDBJ whole genome shotgun (WGS) entry which is preliminary data.</text>
</comment>
<dbReference type="RefSeq" id="XP_047783600.1">
    <property type="nucleotide sequence ID" value="XM_047917021.1"/>
</dbReference>
<name>A0ABQ8KTZ3_9APHY</name>
<proteinExistence type="predicted"/>
<dbReference type="Proteomes" id="UP000814176">
    <property type="component" value="Unassembled WGS sequence"/>
</dbReference>
<dbReference type="EMBL" id="JADCUA010000002">
    <property type="protein sequence ID" value="KAH9842553.1"/>
    <property type="molecule type" value="Genomic_DNA"/>
</dbReference>
<evidence type="ECO:0000313" key="2">
    <source>
        <dbReference type="Proteomes" id="UP000814176"/>
    </source>
</evidence>
<organism evidence="1 2">
    <name type="scientific">Rhodofomes roseus</name>
    <dbReference type="NCBI Taxonomy" id="34475"/>
    <lineage>
        <taxon>Eukaryota</taxon>
        <taxon>Fungi</taxon>
        <taxon>Dikarya</taxon>
        <taxon>Basidiomycota</taxon>
        <taxon>Agaricomycotina</taxon>
        <taxon>Agaricomycetes</taxon>
        <taxon>Polyporales</taxon>
        <taxon>Rhodofomes</taxon>
    </lineage>
</organism>
<evidence type="ECO:0008006" key="3">
    <source>
        <dbReference type="Google" id="ProtNLM"/>
    </source>
</evidence>
<reference evidence="1 2" key="1">
    <citation type="journal article" date="2021" name="Environ. Microbiol.">
        <title>Gene family expansions and transcriptome signatures uncover fungal adaptations to wood decay.</title>
        <authorList>
            <person name="Hage H."/>
            <person name="Miyauchi S."/>
            <person name="Viragh M."/>
            <person name="Drula E."/>
            <person name="Min B."/>
            <person name="Chaduli D."/>
            <person name="Navarro D."/>
            <person name="Favel A."/>
            <person name="Norest M."/>
            <person name="Lesage-Meessen L."/>
            <person name="Balint B."/>
            <person name="Merenyi Z."/>
            <person name="de Eugenio L."/>
            <person name="Morin E."/>
            <person name="Martinez A.T."/>
            <person name="Baldrian P."/>
            <person name="Stursova M."/>
            <person name="Martinez M.J."/>
            <person name="Novotny C."/>
            <person name="Magnuson J.K."/>
            <person name="Spatafora J.W."/>
            <person name="Maurice S."/>
            <person name="Pangilinan J."/>
            <person name="Andreopoulos W."/>
            <person name="LaButti K."/>
            <person name="Hundley H."/>
            <person name="Na H."/>
            <person name="Kuo A."/>
            <person name="Barry K."/>
            <person name="Lipzen A."/>
            <person name="Henrissat B."/>
            <person name="Riley R."/>
            <person name="Ahrendt S."/>
            <person name="Nagy L.G."/>
            <person name="Grigoriev I.V."/>
            <person name="Martin F."/>
            <person name="Rosso M.N."/>
        </authorList>
    </citation>
    <scope>NUCLEOTIDE SEQUENCE [LARGE SCALE GENOMIC DNA]</scope>
    <source>
        <strain evidence="1 2">CIRM-BRFM 1785</strain>
    </source>
</reference>
<sequence length="174" mass="20209">MDRKFPNELTDDISDCLRDDPRTLLSCALTCRDWLSRSRRHLWEYHKLVITSVADLAFLSDRLARPENKQFYSDKDTTMQIREDETRPFAHTVPLRIPGSFLPRLESTKFSHIGTDLGDHSPRINWHNSFFQPVLSSYKAVTRLKLSNCHFHVASILRRLLYALPALRAATLVT</sequence>
<protein>
    <recommendedName>
        <fullName evidence="3">F-box domain-containing protein</fullName>
    </recommendedName>
</protein>
<dbReference type="GeneID" id="71997753"/>
<gene>
    <name evidence="1" type="ORF">C8Q71DRAFT_208140</name>
</gene>
<evidence type="ECO:0000313" key="1">
    <source>
        <dbReference type="EMBL" id="KAH9842553.1"/>
    </source>
</evidence>
<keyword evidence="2" id="KW-1185">Reference proteome</keyword>
<accession>A0ABQ8KTZ3</accession>